<evidence type="ECO:0000256" key="1">
    <source>
        <dbReference type="SAM" id="MobiDB-lite"/>
    </source>
</evidence>
<feature type="compositionally biased region" description="Polar residues" evidence="1">
    <location>
        <begin position="82"/>
        <end position="93"/>
    </location>
</feature>
<feature type="compositionally biased region" description="Basic residues" evidence="1">
    <location>
        <begin position="94"/>
        <end position="104"/>
    </location>
</feature>
<comment type="caution">
    <text evidence="2">The sequence shown here is derived from an EMBL/GenBank/DDBJ whole genome shotgun (WGS) entry which is preliminary data.</text>
</comment>
<feature type="region of interest" description="Disordered" evidence="1">
    <location>
        <begin position="44"/>
        <end position="104"/>
    </location>
</feature>
<gene>
    <name evidence="2" type="ORF">CCMP2556_LOCUS38584</name>
</gene>
<evidence type="ECO:0000313" key="2">
    <source>
        <dbReference type="EMBL" id="CAK9078292.1"/>
    </source>
</evidence>
<name>A0ABP0PRS4_9DINO</name>
<evidence type="ECO:0000313" key="3">
    <source>
        <dbReference type="Proteomes" id="UP001642484"/>
    </source>
</evidence>
<sequence length="104" mass="10999">MGPSIPRLDHLHFRGYFPPTSWNTVPPHGTTDISALCLVTTRSPTPTGLAEAGLPHTGSKKKGQVKATLGSVSLERPKGGQATCSWTYDASTHSHGRGKPPRAS</sequence>
<dbReference type="Proteomes" id="UP001642484">
    <property type="component" value="Unassembled WGS sequence"/>
</dbReference>
<proteinExistence type="predicted"/>
<protein>
    <submittedName>
        <fullName evidence="2">Uncharacterized protein</fullName>
    </submittedName>
</protein>
<reference evidence="2 3" key="1">
    <citation type="submission" date="2024-02" db="EMBL/GenBank/DDBJ databases">
        <authorList>
            <person name="Chen Y."/>
            <person name="Shah S."/>
            <person name="Dougan E. K."/>
            <person name="Thang M."/>
            <person name="Chan C."/>
        </authorList>
    </citation>
    <scope>NUCLEOTIDE SEQUENCE [LARGE SCALE GENOMIC DNA]</scope>
</reference>
<dbReference type="EMBL" id="CAXAMN010023539">
    <property type="protein sequence ID" value="CAK9078292.1"/>
    <property type="molecule type" value="Genomic_DNA"/>
</dbReference>
<accession>A0ABP0PRS4</accession>
<keyword evidence="3" id="KW-1185">Reference proteome</keyword>
<organism evidence="2 3">
    <name type="scientific">Durusdinium trenchii</name>
    <dbReference type="NCBI Taxonomy" id="1381693"/>
    <lineage>
        <taxon>Eukaryota</taxon>
        <taxon>Sar</taxon>
        <taxon>Alveolata</taxon>
        <taxon>Dinophyceae</taxon>
        <taxon>Suessiales</taxon>
        <taxon>Symbiodiniaceae</taxon>
        <taxon>Durusdinium</taxon>
    </lineage>
</organism>